<dbReference type="InterPro" id="IPR029066">
    <property type="entry name" value="PLP-binding_barrel"/>
</dbReference>
<dbReference type="EMBL" id="DTCK01000016">
    <property type="protein sequence ID" value="HGQ35625.1"/>
    <property type="molecule type" value="Genomic_DNA"/>
</dbReference>
<dbReference type="AlphaFoldDB" id="A0A7C4NSG1"/>
<dbReference type="Pfam" id="PF01168">
    <property type="entry name" value="Ala_racemase_N"/>
    <property type="match status" value="1"/>
</dbReference>
<dbReference type="SUPFAM" id="SSF51419">
    <property type="entry name" value="PLP-binding barrel"/>
    <property type="match status" value="1"/>
</dbReference>
<dbReference type="Pfam" id="PF14031">
    <property type="entry name" value="D-ser_dehydrat"/>
    <property type="match status" value="1"/>
</dbReference>
<sequence length="391" mass="44249">MVEMNIYELPTPIVLADINRIRRNLGEVYDKAKMYGKKIWPMVKTHKSTYMAKIQREHGSDGFTAGTIDEAEVLVEKRITETIMCGNVYVADRENLMRLISLSELGTRVILRLDNYDAAVFINQELRKHSIKFDYVVKVDVGLHRFGVKPENIVKFVKSLQNLRNLNFVGIATHPGHVYSCTNQKCVKEVAENTSRIMLYVVSELKKYGFELEIIGTGATPTLRYDIENPIYTHLFPGNFIYYDRIQAELFGSTKLENCALTILTTIISIPEYSNKKLAIINVGSKHLGLDRGGHGVEALKGFGKIIEYPKALVISLSEEVAKLDISEEPSVRVGDKIRIIPNHACILSNSTSYIVLHEEKKIVDLIEVDMRNGTRIPKILREALPRLKGV</sequence>
<protein>
    <submittedName>
        <fullName evidence="5">Amino-acid racemase</fullName>
    </submittedName>
</protein>
<dbReference type="PANTHER" id="PTHR28004">
    <property type="entry name" value="ZGC:162816-RELATED"/>
    <property type="match status" value="1"/>
</dbReference>
<evidence type="ECO:0000256" key="1">
    <source>
        <dbReference type="ARBA" id="ARBA00005323"/>
    </source>
</evidence>
<dbReference type="InterPro" id="IPR001608">
    <property type="entry name" value="Ala_racemase_N"/>
</dbReference>
<dbReference type="InterPro" id="IPR026956">
    <property type="entry name" value="D-ser_dehydrat-like_dom"/>
</dbReference>
<proteinExistence type="inferred from homology"/>
<feature type="domain" description="D-serine dehydratase-like" evidence="3">
    <location>
        <begin position="260"/>
        <end position="359"/>
    </location>
</feature>
<dbReference type="InterPro" id="IPR042208">
    <property type="entry name" value="D-ser_dehydrat-like_sf"/>
</dbReference>
<organism evidence="5">
    <name type="scientific">Ignisphaera aggregans</name>
    <dbReference type="NCBI Taxonomy" id="334771"/>
    <lineage>
        <taxon>Archaea</taxon>
        <taxon>Thermoproteota</taxon>
        <taxon>Thermoprotei</taxon>
        <taxon>Desulfurococcales</taxon>
        <taxon>Desulfurococcaceae</taxon>
        <taxon>Ignisphaera</taxon>
    </lineage>
</organism>
<gene>
    <name evidence="5" type="ORF">ENU08_01855</name>
    <name evidence="4" type="ORF">ENU41_02985</name>
</gene>
<evidence type="ECO:0000313" key="4">
    <source>
        <dbReference type="EMBL" id="HGQ35625.1"/>
    </source>
</evidence>
<dbReference type="SMART" id="SM01119">
    <property type="entry name" value="D-ser_dehydrat"/>
    <property type="match status" value="1"/>
</dbReference>
<evidence type="ECO:0000256" key="2">
    <source>
        <dbReference type="ARBA" id="ARBA00023239"/>
    </source>
</evidence>
<evidence type="ECO:0000259" key="3">
    <source>
        <dbReference type="SMART" id="SM01119"/>
    </source>
</evidence>
<dbReference type="Gene3D" id="2.40.37.20">
    <property type="entry name" value="D-serine dehydratase-like domain"/>
    <property type="match status" value="1"/>
</dbReference>
<reference evidence="5" key="1">
    <citation type="journal article" date="2020" name="mSystems">
        <title>Genome- and Community-Level Interaction Insights into Carbon Utilization and Element Cycling Functions of Hydrothermarchaeota in Hydrothermal Sediment.</title>
        <authorList>
            <person name="Zhou Z."/>
            <person name="Liu Y."/>
            <person name="Xu W."/>
            <person name="Pan J."/>
            <person name="Luo Z.H."/>
            <person name="Li M."/>
        </authorList>
    </citation>
    <scope>NUCLEOTIDE SEQUENCE [LARGE SCALE GENOMIC DNA]</scope>
    <source>
        <strain evidence="5">SpSt-637</strain>
        <strain evidence="4">SpSt-667</strain>
    </source>
</reference>
<dbReference type="PANTHER" id="PTHR28004:SF2">
    <property type="entry name" value="D-SERINE DEHYDRATASE"/>
    <property type="match status" value="1"/>
</dbReference>
<keyword evidence="2" id="KW-0456">Lyase</keyword>
<dbReference type="Gene3D" id="3.20.20.10">
    <property type="entry name" value="Alanine racemase"/>
    <property type="match status" value="1"/>
</dbReference>
<accession>A0A7C4NSG1</accession>
<comment type="caution">
    <text evidence="5">The sequence shown here is derived from an EMBL/GenBank/DDBJ whole genome shotgun (WGS) entry which is preliminary data.</text>
</comment>
<dbReference type="EMBL" id="DTBD01000012">
    <property type="protein sequence ID" value="HGQ63972.1"/>
    <property type="molecule type" value="Genomic_DNA"/>
</dbReference>
<dbReference type="GO" id="GO:0008721">
    <property type="term" value="F:D-serine ammonia-lyase activity"/>
    <property type="evidence" value="ECO:0007669"/>
    <property type="project" value="TreeGrafter"/>
</dbReference>
<comment type="similarity">
    <text evidence="1">Belongs to the DSD1 family.</text>
</comment>
<name>A0A7C4NSG1_9CREN</name>
<dbReference type="GO" id="GO:0036088">
    <property type="term" value="P:D-serine catabolic process"/>
    <property type="evidence" value="ECO:0007669"/>
    <property type="project" value="TreeGrafter"/>
</dbReference>
<dbReference type="InterPro" id="IPR051466">
    <property type="entry name" value="D-amino_acid_metab_enzyme"/>
</dbReference>
<evidence type="ECO:0000313" key="5">
    <source>
        <dbReference type="EMBL" id="HGQ63972.1"/>
    </source>
</evidence>